<comment type="caution">
    <text evidence="1">The sequence shown here is derived from an EMBL/GenBank/DDBJ whole genome shotgun (WGS) entry which is preliminary data.</text>
</comment>
<gene>
    <name evidence="1" type="ORF">C9374_001896</name>
</gene>
<evidence type="ECO:0000313" key="1">
    <source>
        <dbReference type="EMBL" id="KAG2386861.1"/>
    </source>
</evidence>
<protein>
    <submittedName>
        <fullName evidence="1">Uncharacterized protein</fullName>
    </submittedName>
</protein>
<name>A0AA88KMT8_NAELO</name>
<reference evidence="1 2" key="1">
    <citation type="journal article" date="2018" name="BMC Genomics">
        <title>The genome of Naegleria lovaniensis, the basis for a comparative approach to unravel pathogenicity factors of the human pathogenic amoeba N. fowleri.</title>
        <authorList>
            <person name="Liechti N."/>
            <person name="Schurch N."/>
            <person name="Bruggmann R."/>
            <person name="Wittwer M."/>
        </authorList>
    </citation>
    <scope>NUCLEOTIDE SEQUENCE [LARGE SCALE GENOMIC DNA]</scope>
    <source>
        <strain evidence="1 2">ATCC 30569</strain>
    </source>
</reference>
<dbReference type="GeneID" id="68094352"/>
<dbReference type="AlphaFoldDB" id="A0AA88KMT8"/>
<sequence length="105" mass="12110">MREKITSTSSIPNDYLQYNFIRLLPQVVTENERNQTVSLVFDNEFIEISKLPSLDNTPAPMSENIVKNIKEKVKHDFASTGTTTKFEPSIITFDEFEHLVDTDKK</sequence>
<dbReference type="EMBL" id="PYSW02000014">
    <property type="protein sequence ID" value="KAG2386861.1"/>
    <property type="molecule type" value="Genomic_DNA"/>
</dbReference>
<proteinExistence type="predicted"/>
<organism evidence="1 2">
    <name type="scientific">Naegleria lovaniensis</name>
    <name type="common">Amoeba</name>
    <dbReference type="NCBI Taxonomy" id="51637"/>
    <lineage>
        <taxon>Eukaryota</taxon>
        <taxon>Discoba</taxon>
        <taxon>Heterolobosea</taxon>
        <taxon>Tetramitia</taxon>
        <taxon>Eutetramitia</taxon>
        <taxon>Vahlkampfiidae</taxon>
        <taxon>Naegleria</taxon>
    </lineage>
</organism>
<accession>A0AA88KMT8</accession>
<keyword evidence="2" id="KW-1185">Reference proteome</keyword>
<evidence type="ECO:0000313" key="2">
    <source>
        <dbReference type="Proteomes" id="UP000816034"/>
    </source>
</evidence>
<dbReference type="Proteomes" id="UP000816034">
    <property type="component" value="Unassembled WGS sequence"/>
</dbReference>
<dbReference type="RefSeq" id="XP_044550853.1">
    <property type="nucleotide sequence ID" value="XM_044691253.1"/>
</dbReference>